<evidence type="ECO:0000256" key="4">
    <source>
        <dbReference type="ARBA" id="ARBA00022723"/>
    </source>
</evidence>
<dbReference type="Pfam" id="PF03100">
    <property type="entry name" value="CcmE"/>
    <property type="match status" value="1"/>
</dbReference>
<comment type="caution">
    <text evidence="11">The sequence shown here is derived from an EMBL/GenBank/DDBJ whole genome shotgun (WGS) entry which is preliminary data.</text>
</comment>
<proteinExistence type="inferred from homology"/>
<comment type="subcellular location">
    <subcellularLocation>
        <location evidence="10">Cell membrane</location>
        <topology evidence="10">Single-pass type II membrane protein</topology>
    </subcellularLocation>
    <subcellularLocation>
        <location evidence="1">Membrane</location>
    </subcellularLocation>
</comment>
<dbReference type="RefSeq" id="WP_309828546.1">
    <property type="nucleotide sequence ID" value="NZ_JAVIZX010000001.1"/>
</dbReference>
<evidence type="ECO:0000256" key="3">
    <source>
        <dbReference type="ARBA" id="ARBA00022692"/>
    </source>
</evidence>
<reference evidence="11 12" key="1">
    <citation type="submission" date="2023-08" db="EMBL/GenBank/DDBJ databases">
        <title>Functional and genomic diversity of the sorghum phyllosphere microbiome.</title>
        <authorList>
            <person name="Shade A."/>
        </authorList>
    </citation>
    <scope>NUCLEOTIDE SEQUENCE [LARGE SCALE GENOMIC DNA]</scope>
    <source>
        <strain evidence="11 12">SORGH_AS_0335</strain>
    </source>
</reference>
<organism evidence="11 12">
    <name type="scientific">Paracidovorax wautersii</name>
    <dbReference type="NCBI Taxonomy" id="1177982"/>
    <lineage>
        <taxon>Bacteria</taxon>
        <taxon>Pseudomonadati</taxon>
        <taxon>Pseudomonadota</taxon>
        <taxon>Betaproteobacteria</taxon>
        <taxon>Burkholderiales</taxon>
        <taxon>Comamonadaceae</taxon>
        <taxon>Paracidovorax</taxon>
    </lineage>
</organism>
<evidence type="ECO:0000256" key="9">
    <source>
        <dbReference type="ARBA" id="ARBA00023136"/>
    </source>
</evidence>
<protein>
    <recommendedName>
        <fullName evidence="10">Cytochrome c-type biogenesis protein CcmE</fullName>
    </recommendedName>
    <alternativeName>
        <fullName evidence="10">Cytochrome c maturation protein E</fullName>
    </alternativeName>
    <alternativeName>
        <fullName evidence="10">Heme chaperone CcmE</fullName>
    </alternativeName>
</protein>
<dbReference type="InterPro" id="IPR012340">
    <property type="entry name" value="NA-bd_OB-fold"/>
</dbReference>
<dbReference type="HAMAP" id="MF_01959">
    <property type="entry name" value="CcmE"/>
    <property type="match status" value="1"/>
</dbReference>
<evidence type="ECO:0000256" key="5">
    <source>
        <dbReference type="ARBA" id="ARBA00022748"/>
    </source>
</evidence>
<keyword evidence="2 10" id="KW-0349">Heme</keyword>
<name>A0ABU1IB57_9BURK</name>
<evidence type="ECO:0000313" key="11">
    <source>
        <dbReference type="EMBL" id="MDR6214407.1"/>
    </source>
</evidence>
<dbReference type="NCBIfam" id="NF009731">
    <property type="entry name" value="PRK13254.1-5"/>
    <property type="match status" value="1"/>
</dbReference>
<feature type="topological domain" description="Extracellular" evidence="10">
    <location>
        <begin position="29"/>
        <end position="151"/>
    </location>
</feature>
<keyword evidence="10" id="KW-1003">Cell membrane</keyword>
<dbReference type="NCBIfam" id="NF009729">
    <property type="entry name" value="PRK13254.1-3"/>
    <property type="match status" value="1"/>
</dbReference>
<feature type="topological domain" description="Cytoplasmic" evidence="10">
    <location>
        <begin position="1"/>
        <end position="7"/>
    </location>
</feature>
<keyword evidence="8 10" id="KW-0408">Iron</keyword>
<dbReference type="PANTHER" id="PTHR34128">
    <property type="entry name" value="CYTOCHROME C-TYPE BIOGENESIS PROTEIN CCME HOMOLOG, MITOCHONDRIAL"/>
    <property type="match status" value="1"/>
</dbReference>
<feature type="binding site" description="covalent" evidence="10">
    <location>
        <position position="126"/>
    </location>
    <ligand>
        <name>heme</name>
        <dbReference type="ChEBI" id="CHEBI:30413"/>
    </ligand>
</feature>
<dbReference type="Proteomes" id="UP001267710">
    <property type="component" value="Unassembled WGS sequence"/>
</dbReference>
<dbReference type="SUPFAM" id="SSF82093">
    <property type="entry name" value="Heme chaperone CcmE"/>
    <property type="match status" value="1"/>
</dbReference>
<evidence type="ECO:0000256" key="2">
    <source>
        <dbReference type="ARBA" id="ARBA00022617"/>
    </source>
</evidence>
<keyword evidence="6 10" id="KW-0735">Signal-anchor</keyword>
<keyword evidence="9 10" id="KW-0472">Membrane</keyword>
<accession>A0ABU1IB57</accession>
<keyword evidence="4 10" id="KW-0479">Metal-binding</keyword>
<sequence>MTPRKRRLLFVLLGVAAVSVATALVLNALNSNVMFFYSPSQIQAGESPRNAAFRLGGLVEAGSVRRAAVGKDGLDVHFIVTDGAHSIPVRYRGLLPDLFREGKGVVAAGRLQDGLVFVATEVLAKHDENYMPPEAAAAMKDARKMHQEAVK</sequence>
<feature type="binding site" description="axial binding residue" evidence="10">
    <location>
        <position position="130"/>
    </location>
    <ligand>
        <name>heme</name>
        <dbReference type="ChEBI" id="CHEBI:30413"/>
    </ligand>
    <ligandPart>
        <name>Fe</name>
        <dbReference type="ChEBI" id="CHEBI:18248"/>
    </ligandPart>
</feature>
<evidence type="ECO:0000313" key="12">
    <source>
        <dbReference type="Proteomes" id="UP001267710"/>
    </source>
</evidence>
<dbReference type="InterPro" id="IPR004329">
    <property type="entry name" value="CcmE"/>
</dbReference>
<keyword evidence="7 10" id="KW-1133">Transmembrane helix</keyword>
<dbReference type="EMBL" id="JAVIZX010000001">
    <property type="protein sequence ID" value="MDR6214407.1"/>
    <property type="molecule type" value="Genomic_DNA"/>
</dbReference>
<evidence type="ECO:0000256" key="1">
    <source>
        <dbReference type="ARBA" id="ARBA00004370"/>
    </source>
</evidence>
<gene>
    <name evidence="10" type="primary">ccmE</name>
    <name evidence="10" type="synonym">cycJ</name>
    <name evidence="11" type="ORF">QE399_002096</name>
</gene>
<evidence type="ECO:0000256" key="8">
    <source>
        <dbReference type="ARBA" id="ARBA00023004"/>
    </source>
</evidence>
<dbReference type="PANTHER" id="PTHR34128:SF2">
    <property type="entry name" value="CYTOCHROME C-TYPE BIOGENESIS PROTEIN CCME HOMOLOG, MITOCHONDRIAL"/>
    <property type="match status" value="1"/>
</dbReference>
<dbReference type="NCBIfam" id="NF009727">
    <property type="entry name" value="PRK13254.1-1"/>
    <property type="match status" value="1"/>
</dbReference>
<evidence type="ECO:0000256" key="7">
    <source>
        <dbReference type="ARBA" id="ARBA00022989"/>
    </source>
</evidence>
<dbReference type="InterPro" id="IPR036127">
    <property type="entry name" value="CcmE-like_sf"/>
</dbReference>
<dbReference type="Gene3D" id="2.40.50.140">
    <property type="entry name" value="Nucleic acid-binding proteins"/>
    <property type="match status" value="1"/>
</dbReference>
<comment type="function">
    <text evidence="10">Heme chaperone required for the biogenesis of c-type cytochromes. Transiently binds heme delivered by CcmC and transfers the heme to apo-cytochromes in a process facilitated by CcmF and CcmH.</text>
</comment>
<evidence type="ECO:0000256" key="6">
    <source>
        <dbReference type="ARBA" id="ARBA00022968"/>
    </source>
</evidence>
<comment type="similarity">
    <text evidence="10">Belongs to the CcmE/CycJ family.</text>
</comment>
<keyword evidence="5 10" id="KW-0201">Cytochrome c-type biogenesis</keyword>
<keyword evidence="3 10" id="KW-0812">Transmembrane</keyword>
<evidence type="ECO:0000256" key="10">
    <source>
        <dbReference type="HAMAP-Rule" id="MF_01959"/>
    </source>
</evidence>
<keyword evidence="12" id="KW-1185">Reference proteome</keyword>